<dbReference type="RefSeq" id="WP_072908075.1">
    <property type="nucleotide sequence ID" value="NZ_FRAI01000021.1"/>
</dbReference>
<dbReference type="Pfam" id="PF01881">
    <property type="entry name" value="Cas_Cas6_C"/>
    <property type="match status" value="1"/>
</dbReference>
<evidence type="ECO:0000256" key="5">
    <source>
        <dbReference type="PIRSR" id="PIRSR005054-1"/>
    </source>
</evidence>
<evidence type="ECO:0000256" key="4">
    <source>
        <dbReference type="PIRNR" id="PIRNR005054"/>
    </source>
</evidence>
<feature type="active site" description="Proton donor" evidence="6">
    <location>
        <position position="41"/>
    </location>
</feature>
<evidence type="ECO:0000313" key="8">
    <source>
        <dbReference type="EMBL" id="SHK20745.1"/>
    </source>
</evidence>
<dbReference type="InterPro" id="IPR010156">
    <property type="entry name" value="CRISPR-assoc_prot_Cas6"/>
</dbReference>
<dbReference type="GO" id="GO:0051607">
    <property type="term" value="P:defense response to virus"/>
    <property type="evidence" value="ECO:0007669"/>
    <property type="project" value="UniProtKB-KW"/>
</dbReference>
<feature type="site" description="Transition state stabilizer" evidence="5">
    <location>
        <position position="53"/>
    </location>
</feature>
<keyword evidence="9" id="KW-1185">Reference proteome</keyword>
<sequence length="245" mass="28186">MRLGISLSAENPLNLPIHYNHILQGFIYDNLADEIFRSFLHNEGFAYEKRNFKLFTFSKLLGSFAIDKEQGRIIFQSPVKLFVSSPVDKFINEFGRTLIEKETFYLGKNKVKVDRINTNELALDKNEVKIRTLSPIVVYSTVTIYDKKQTIYHKPGEEGFEILLKENLEKKYTTIFGKKLEEKDFEIKAIYPERIKMAIIKYKGTVIKGYSGDFILKGNPELIKLAYDTGLGSKNSQGFGCIEVI</sequence>
<dbReference type="AlphaFoldDB" id="A0A1M6QKQ1"/>
<dbReference type="Gene3D" id="3.30.70.1890">
    <property type="match status" value="1"/>
</dbReference>
<organism evidence="8 9">
    <name type="scientific">Anaerobranca californiensis DSM 14826</name>
    <dbReference type="NCBI Taxonomy" id="1120989"/>
    <lineage>
        <taxon>Bacteria</taxon>
        <taxon>Bacillati</taxon>
        <taxon>Bacillota</taxon>
        <taxon>Clostridia</taxon>
        <taxon>Eubacteriales</taxon>
        <taxon>Proteinivoracaceae</taxon>
        <taxon>Anaerobranca</taxon>
    </lineage>
</organism>
<accession>A0A1M6QKQ1</accession>
<proteinExistence type="inferred from homology"/>
<name>A0A1M6QKQ1_9FIRM</name>
<dbReference type="Gene3D" id="3.30.70.1900">
    <property type="match status" value="1"/>
</dbReference>
<dbReference type="Pfam" id="PF21350">
    <property type="entry name" value="Cas6_I-A"/>
    <property type="match status" value="1"/>
</dbReference>
<dbReference type="OrthoDB" id="9797488at2"/>
<dbReference type="GO" id="GO:0016788">
    <property type="term" value="F:hydrolase activity, acting on ester bonds"/>
    <property type="evidence" value="ECO:0007669"/>
    <property type="project" value="InterPro"/>
</dbReference>
<comment type="function">
    <text evidence="4">CRISPR (clustered regularly interspaced short palindromic repeat), is an adaptive immune system that provides protection against mobile genetic elements (viruses, transposable elements and conjugative plasmids). CRISPR clusters contain sequences complementary to antecedent mobile elements and target invading nucleic acids. CRISPR clusters are transcribed and processed into CRISPR RNA (crRNA).</text>
</comment>
<keyword evidence="2" id="KW-0694">RNA-binding</keyword>
<evidence type="ECO:0000256" key="1">
    <source>
        <dbReference type="ARBA" id="ARBA00005937"/>
    </source>
</evidence>
<reference evidence="9" key="1">
    <citation type="submission" date="2016-11" db="EMBL/GenBank/DDBJ databases">
        <authorList>
            <person name="Varghese N."/>
            <person name="Submissions S."/>
        </authorList>
    </citation>
    <scope>NUCLEOTIDE SEQUENCE [LARGE SCALE GENOMIC DNA]</scope>
    <source>
        <strain evidence="9">DSM 14826</strain>
    </source>
</reference>
<dbReference type="PIRSF" id="PIRSF005054">
    <property type="entry name" value="PF1131"/>
    <property type="match status" value="1"/>
</dbReference>
<evidence type="ECO:0000256" key="6">
    <source>
        <dbReference type="PIRSR" id="PIRSR005054-50"/>
    </source>
</evidence>
<dbReference type="NCBIfam" id="TIGR01877">
    <property type="entry name" value="cas_cas6"/>
    <property type="match status" value="1"/>
</dbReference>
<evidence type="ECO:0000313" key="9">
    <source>
        <dbReference type="Proteomes" id="UP000243547"/>
    </source>
</evidence>
<dbReference type="InterPro" id="IPR049435">
    <property type="entry name" value="Cas_Cas6_C"/>
</dbReference>
<evidence type="ECO:0000256" key="3">
    <source>
        <dbReference type="ARBA" id="ARBA00023118"/>
    </source>
</evidence>
<dbReference type="EMBL" id="FRAI01000021">
    <property type="protein sequence ID" value="SHK20745.1"/>
    <property type="molecule type" value="Genomic_DNA"/>
</dbReference>
<feature type="domain" description="CRISPR associated protein Cas6 C-terminal" evidence="7">
    <location>
        <begin position="124"/>
        <end position="244"/>
    </location>
</feature>
<dbReference type="GO" id="GO:0003723">
    <property type="term" value="F:RNA binding"/>
    <property type="evidence" value="ECO:0007669"/>
    <property type="project" value="UniProtKB-KW"/>
</dbReference>
<dbReference type="STRING" id="1120989.SAMN02745227_01785"/>
<dbReference type="CDD" id="cd21140">
    <property type="entry name" value="Cas6_I-like"/>
    <property type="match status" value="1"/>
</dbReference>
<evidence type="ECO:0000256" key="2">
    <source>
        <dbReference type="ARBA" id="ARBA00022884"/>
    </source>
</evidence>
<evidence type="ECO:0000259" key="7">
    <source>
        <dbReference type="Pfam" id="PF01881"/>
    </source>
</evidence>
<dbReference type="Proteomes" id="UP000243547">
    <property type="component" value="Unassembled WGS sequence"/>
</dbReference>
<dbReference type="PANTHER" id="PTHR36984:SF1">
    <property type="entry name" value="CRISPR-ASSOCIATED ENDORIBONUCLEASE CAS6 1"/>
    <property type="match status" value="1"/>
</dbReference>
<protein>
    <recommendedName>
        <fullName evidence="4">CRISPR-associated endoribonuclease</fullName>
    </recommendedName>
</protein>
<comment type="similarity">
    <text evidence="1 4">Belongs to the CRISPR-associated protein Cas6/Cse3/CasE family.</text>
</comment>
<dbReference type="InterPro" id="IPR045747">
    <property type="entry name" value="CRISPR-assoc_prot_Cas6_N_sf"/>
</dbReference>
<keyword evidence="3" id="KW-0051">Antiviral defense</keyword>
<gene>
    <name evidence="8" type="ORF">SAMN02745227_01785</name>
</gene>
<dbReference type="PANTHER" id="PTHR36984">
    <property type="entry name" value="CRISPR-ASSOCIATED ENDORIBONUCLEASE CAS6 1"/>
    <property type="match status" value="1"/>
</dbReference>
<feature type="active site" description="Proton acceptor" evidence="6">
    <location>
        <position position="28"/>
    </location>
</feature>